<evidence type="ECO:0000313" key="1">
    <source>
        <dbReference type="EMBL" id="KAI5683368.1"/>
    </source>
</evidence>
<proteinExistence type="predicted"/>
<gene>
    <name evidence="1" type="ORF">M9H77_04596</name>
</gene>
<name>A0ACC0CF37_CATRO</name>
<keyword evidence="2" id="KW-1185">Reference proteome</keyword>
<organism evidence="1 2">
    <name type="scientific">Catharanthus roseus</name>
    <name type="common">Madagascar periwinkle</name>
    <name type="synonym">Vinca rosea</name>
    <dbReference type="NCBI Taxonomy" id="4058"/>
    <lineage>
        <taxon>Eukaryota</taxon>
        <taxon>Viridiplantae</taxon>
        <taxon>Streptophyta</taxon>
        <taxon>Embryophyta</taxon>
        <taxon>Tracheophyta</taxon>
        <taxon>Spermatophyta</taxon>
        <taxon>Magnoliopsida</taxon>
        <taxon>eudicotyledons</taxon>
        <taxon>Gunneridae</taxon>
        <taxon>Pentapetalae</taxon>
        <taxon>asterids</taxon>
        <taxon>lamiids</taxon>
        <taxon>Gentianales</taxon>
        <taxon>Apocynaceae</taxon>
        <taxon>Rauvolfioideae</taxon>
        <taxon>Vinceae</taxon>
        <taxon>Catharanthinae</taxon>
        <taxon>Catharanthus</taxon>
    </lineage>
</organism>
<comment type="caution">
    <text evidence="1">The sequence shown here is derived from an EMBL/GenBank/DDBJ whole genome shotgun (WGS) entry which is preliminary data.</text>
</comment>
<sequence>MATTPAAFRGGINPSTMFRVSMCGGATQDQVEQLSRDGSHYSLSSGLLPSLGARSNRRITLRRFTISPYDRRYRAWETFLIVLVVYTAWVSPFELGFIQKPDTPLSVTDNVVNGFFAIDIVLTFFVAYLDRTTYLLVDDRKKIAWKYASSWLAFDVISTIPSELARKISPKPLRTYGLFNMLRLWRLRRVSALFARLEKDRNFNYFWIRCVKLICVTLFAVHCAGCFNYLLAATYHNPKQTWIGASIGNGDFKDESLWIRYITSMYWSITTLTTVGYGDLHAENTREMIFYIFYMLFNLGLTAYLIGNMTNLVVHGTSRTRRFRDTIQAASSFAKRNQLPLRLQDQMLSHLCLKFRTDSEGLQQQETLDSLPKAIRSSISHFLFYSLVDKVYLFRGVSNDLLFQLVSEMKAEYFPPKEDVILQNEAPTDFYILVTGAVDLVVFKNGAEQIVGEAKTGDLCGEVGVLCYRPQLFTVRTKRLSQLLRLNRTTFMNIIQANVGDGTIIINNLLQHLKELKDKDPIMEGVLLETENMLARGRMDLPLSLCFATLRGDDLLLHHLLKRGLDPNECDNTGRTPLHIAAASGDENCVLLLLDFGANPNVRDSEGNVPLWEAMLGNHEPVIKLLKDNGAKITSGDVGQFACAAAEKNNLKLLKDIVRLGGDITLANINGSTALHVAVCEGNIEMVEFLLEQGADINKVDEHGWTPGDLAEQQGHEDIKHLFESRKEETKAQQPLGTIPEEKHGVRFLGRFKSEPTILPVPREGSFPALDGSSWGRSRQRRRIDNFHNSLFGIMSAAQTGESELLVPVNQDKSVQETTTTNTTRTYATRLRVSCPEKGDTSGRLILLPKSYQELGEICNRKYGFLPGRILNKDGAEIDEIEVIRDGDHLVFVSDRGSSREEDGSEAEYNKQSYI</sequence>
<accession>A0ACC0CF37</accession>
<dbReference type="EMBL" id="CM044701">
    <property type="protein sequence ID" value="KAI5683368.1"/>
    <property type="molecule type" value="Genomic_DNA"/>
</dbReference>
<dbReference type="Proteomes" id="UP001060085">
    <property type="component" value="Linkage Group LG01"/>
</dbReference>
<evidence type="ECO:0000313" key="2">
    <source>
        <dbReference type="Proteomes" id="UP001060085"/>
    </source>
</evidence>
<reference evidence="2" key="1">
    <citation type="journal article" date="2023" name="Nat. Plants">
        <title>Single-cell RNA sequencing provides a high-resolution roadmap for understanding the multicellular compartmentation of specialized metabolism.</title>
        <authorList>
            <person name="Sun S."/>
            <person name="Shen X."/>
            <person name="Li Y."/>
            <person name="Li Y."/>
            <person name="Wang S."/>
            <person name="Li R."/>
            <person name="Zhang H."/>
            <person name="Shen G."/>
            <person name="Guo B."/>
            <person name="Wei J."/>
            <person name="Xu J."/>
            <person name="St-Pierre B."/>
            <person name="Chen S."/>
            <person name="Sun C."/>
        </authorList>
    </citation>
    <scope>NUCLEOTIDE SEQUENCE [LARGE SCALE GENOMIC DNA]</scope>
</reference>
<protein>
    <submittedName>
        <fullName evidence="1">Uncharacterized protein</fullName>
    </submittedName>
</protein>